<comment type="caution">
    <text evidence="2">The sequence shown here is derived from an EMBL/GenBank/DDBJ whole genome shotgun (WGS) entry which is preliminary data.</text>
</comment>
<dbReference type="InterPro" id="IPR011649">
    <property type="entry name" value="KaiB_domain"/>
</dbReference>
<dbReference type="PANTHER" id="PTHR41709:SF2">
    <property type="entry name" value="CIRCADIAN CLOCK PROTEIN KAIB2"/>
    <property type="match status" value="1"/>
</dbReference>
<dbReference type="SMART" id="SM01248">
    <property type="entry name" value="KaiB"/>
    <property type="match status" value="1"/>
</dbReference>
<dbReference type="InterPro" id="IPR036249">
    <property type="entry name" value="Thioredoxin-like_sf"/>
</dbReference>
<dbReference type="GO" id="GO:0048511">
    <property type="term" value="P:rhythmic process"/>
    <property type="evidence" value="ECO:0007669"/>
    <property type="project" value="InterPro"/>
</dbReference>
<protein>
    <submittedName>
        <fullName evidence="2">Circadian clock protein KaiB</fullName>
    </submittedName>
</protein>
<evidence type="ECO:0000313" key="3">
    <source>
        <dbReference type="Proteomes" id="UP000886687"/>
    </source>
</evidence>
<proteinExistence type="predicted"/>
<dbReference type="PANTHER" id="PTHR41709">
    <property type="entry name" value="KAIB-LIKE PROTEIN 1"/>
    <property type="match status" value="1"/>
</dbReference>
<dbReference type="EMBL" id="JAEPDI010000005">
    <property type="protein sequence ID" value="MCG7939089.1"/>
    <property type="molecule type" value="Genomic_DNA"/>
</dbReference>
<dbReference type="Proteomes" id="UP000886687">
    <property type="component" value="Unassembled WGS sequence"/>
</dbReference>
<name>A0A9E4K615_9GAMM</name>
<dbReference type="Pfam" id="PF07689">
    <property type="entry name" value="KaiB"/>
    <property type="match status" value="1"/>
</dbReference>
<feature type="domain" description="KaiB" evidence="1">
    <location>
        <begin position="11"/>
        <end position="93"/>
    </location>
</feature>
<accession>A0A9E4K615</accession>
<dbReference type="InterPro" id="IPR039022">
    <property type="entry name" value="KaiB-like"/>
</dbReference>
<evidence type="ECO:0000259" key="1">
    <source>
        <dbReference type="SMART" id="SM01248"/>
    </source>
</evidence>
<evidence type="ECO:0000313" key="2">
    <source>
        <dbReference type="EMBL" id="MCG7939089.1"/>
    </source>
</evidence>
<reference evidence="2" key="1">
    <citation type="journal article" date="2021" name="Proc. Natl. Acad. Sci. U.S.A.">
        <title>Global biogeography of chemosynthetic symbionts reveals both localized and globally distributed symbiont groups. .</title>
        <authorList>
            <person name="Osvatic J.T."/>
            <person name="Wilkins L.G.E."/>
            <person name="Leibrecht L."/>
            <person name="Leray M."/>
            <person name="Zauner S."/>
            <person name="Polzin J."/>
            <person name="Camacho Y."/>
            <person name="Gros O."/>
            <person name="van Gils J.A."/>
            <person name="Eisen J.A."/>
            <person name="Petersen J.M."/>
            <person name="Yuen B."/>
        </authorList>
    </citation>
    <scope>NUCLEOTIDE SEQUENCE</scope>
    <source>
        <strain evidence="2">MAGL173</strain>
    </source>
</reference>
<dbReference type="Gene3D" id="3.40.30.10">
    <property type="entry name" value="Glutaredoxin"/>
    <property type="match status" value="1"/>
</dbReference>
<dbReference type="SUPFAM" id="SSF52833">
    <property type="entry name" value="Thioredoxin-like"/>
    <property type="match status" value="1"/>
</dbReference>
<dbReference type="AlphaFoldDB" id="A0A9E4K615"/>
<sequence length="119" mass="13758">MSSIDEKYHLVLYVDSVKPKSSGFIERLHQLCEKYLNNPYTLEVIDLRENPALTEQRRIVAVPTLDVITSESRQQRFVGDLSISEPFIIALGMYHDAEKMKRNAGEMGQQIIHLRNKLK</sequence>
<organism evidence="2 3">
    <name type="scientific">Candidatus Thiodiazotropha lotti</name>
    <dbReference type="NCBI Taxonomy" id="2792787"/>
    <lineage>
        <taxon>Bacteria</taxon>
        <taxon>Pseudomonadati</taxon>
        <taxon>Pseudomonadota</taxon>
        <taxon>Gammaproteobacteria</taxon>
        <taxon>Chromatiales</taxon>
        <taxon>Sedimenticolaceae</taxon>
        <taxon>Candidatus Thiodiazotropha</taxon>
    </lineage>
</organism>
<gene>
    <name evidence="2" type="ORF">JAZ04_09580</name>
</gene>